<sequence length="109" mass="12504">MAINIGGALCFSVPVFVFAFFPLTSTVDKETMNWCAVMGSLPSYITSSAAVMSMFLLLLRRSVKWERARYYFVLRCKHLIITNKQIEEILFPNTDLPSWKSISSYVFVF</sequence>
<dbReference type="Proteomes" id="UP000326877">
    <property type="component" value="Unassembled WGS sequence"/>
</dbReference>
<feature type="transmembrane region" description="Helical" evidence="1">
    <location>
        <begin position="41"/>
        <end position="59"/>
    </location>
</feature>
<keyword evidence="1" id="KW-0472">Membrane</keyword>
<reference evidence="2" key="1">
    <citation type="submission" date="2019-04" db="EMBL/GenBank/DDBJ databases">
        <title>Friends and foes A comparative genomics studyof 23 Aspergillus species from section Flavi.</title>
        <authorList>
            <consortium name="DOE Joint Genome Institute"/>
            <person name="Kjaerbolling I."/>
            <person name="Vesth T."/>
            <person name="Frisvad J.C."/>
            <person name="Nybo J.L."/>
            <person name="Theobald S."/>
            <person name="Kildgaard S."/>
            <person name="Isbrandt T."/>
            <person name="Kuo A."/>
            <person name="Sato A."/>
            <person name="Lyhne E.K."/>
            <person name="Kogle M.E."/>
            <person name="Wiebenga A."/>
            <person name="Kun R.S."/>
            <person name="Lubbers R.J."/>
            <person name="Makela M.R."/>
            <person name="Barry K."/>
            <person name="Chovatia M."/>
            <person name="Clum A."/>
            <person name="Daum C."/>
            <person name="Haridas S."/>
            <person name="He G."/>
            <person name="LaButti K."/>
            <person name="Lipzen A."/>
            <person name="Mondo S."/>
            <person name="Riley R."/>
            <person name="Salamov A."/>
            <person name="Simmons B.A."/>
            <person name="Magnuson J.K."/>
            <person name="Henrissat B."/>
            <person name="Mortensen U.H."/>
            <person name="Larsen T.O."/>
            <person name="Devries R.P."/>
            <person name="Grigoriev I.V."/>
            <person name="Machida M."/>
            <person name="Baker S.E."/>
            <person name="Andersen M.R."/>
        </authorList>
    </citation>
    <scope>NUCLEOTIDE SEQUENCE [LARGE SCALE GENOMIC DNA]</scope>
    <source>
        <strain evidence="2">IBT 14317</strain>
    </source>
</reference>
<dbReference type="AlphaFoldDB" id="A0A5N7CJL3"/>
<accession>A0A5N7CJL3</accession>
<feature type="transmembrane region" description="Helical" evidence="1">
    <location>
        <begin position="5"/>
        <end position="21"/>
    </location>
</feature>
<evidence type="ECO:0000256" key="1">
    <source>
        <dbReference type="SAM" id="Phobius"/>
    </source>
</evidence>
<gene>
    <name evidence="2" type="ORF">BDV23DRAFT_23375</name>
</gene>
<protein>
    <submittedName>
        <fullName evidence="2">Uncharacterized protein</fullName>
    </submittedName>
</protein>
<organism evidence="2">
    <name type="scientific">Petromyces alliaceus</name>
    <name type="common">Aspergillus alliaceus</name>
    <dbReference type="NCBI Taxonomy" id="209559"/>
    <lineage>
        <taxon>Eukaryota</taxon>
        <taxon>Fungi</taxon>
        <taxon>Dikarya</taxon>
        <taxon>Ascomycota</taxon>
        <taxon>Pezizomycotina</taxon>
        <taxon>Eurotiomycetes</taxon>
        <taxon>Eurotiomycetidae</taxon>
        <taxon>Eurotiales</taxon>
        <taxon>Aspergillaceae</taxon>
        <taxon>Aspergillus</taxon>
        <taxon>Aspergillus subgen. Circumdati</taxon>
    </lineage>
</organism>
<proteinExistence type="predicted"/>
<keyword evidence="1" id="KW-0812">Transmembrane</keyword>
<keyword evidence="1" id="KW-1133">Transmembrane helix</keyword>
<evidence type="ECO:0000313" key="2">
    <source>
        <dbReference type="EMBL" id="KAE8394007.1"/>
    </source>
</evidence>
<dbReference type="EMBL" id="ML735226">
    <property type="protein sequence ID" value="KAE8394007.1"/>
    <property type="molecule type" value="Genomic_DNA"/>
</dbReference>
<name>A0A5N7CJL3_PETAA</name>